<dbReference type="OrthoDB" id="640249at2759"/>
<dbReference type="PANTHER" id="PTHR12411">
    <property type="entry name" value="CYSTEINE PROTEASE FAMILY C1-RELATED"/>
    <property type="match status" value="1"/>
</dbReference>
<dbReference type="InterPro" id="IPR000668">
    <property type="entry name" value="Peptidase_C1A_C"/>
</dbReference>
<dbReference type="SUPFAM" id="SSF54001">
    <property type="entry name" value="Cysteine proteinases"/>
    <property type="match status" value="1"/>
</dbReference>
<dbReference type="PROSITE" id="PS00640">
    <property type="entry name" value="THIOL_PROTEASE_ASN"/>
    <property type="match status" value="1"/>
</dbReference>
<dbReference type="AlphaFoldDB" id="A0A074ZBY8"/>
<dbReference type="EMBL" id="KL596796">
    <property type="protein sequence ID" value="KER24821.1"/>
    <property type="molecule type" value="Genomic_DNA"/>
</dbReference>
<protein>
    <recommendedName>
        <fullName evidence="4">Peptidase C1A papain C-terminal domain-containing protein</fullName>
    </recommendedName>
</protein>
<dbReference type="PROSITE" id="PS00639">
    <property type="entry name" value="THIOL_PROTEASE_HIS"/>
    <property type="match status" value="1"/>
</dbReference>
<dbReference type="STRING" id="6198.A0A074ZBY8"/>
<dbReference type="GO" id="GO:0006508">
    <property type="term" value="P:proteolysis"/>
    <property type="evidence" value="ECO:0007669"/>
    <property type="project" value="InterPro"/>
</dbReference>
<reference evidence="5 6" key="1">
    <citation type="submission" date="2013-11" db="EMBL/GenBank/DDBJ databases">
        <title>Opisthorchis viverrini - life in the bile duct.</title>
        <authorList>
            <person name="Young N.D."/>
            <person name="Nagarajan N."/>
            <person name="Lin S.J."/>
            <person name="Korhonen P.K."/>
            <person name="Jex A.R."/>
            <person name="Hall R.S."/>
            <person name="Safavi-Hemami H."/>
            <person name="Kaewkong W."/>
            <person name="Bertrand D."/>
            <person name="Gao S."/>
            <person name="Seet Q."/>
            <person name="Wongkham S."/>
            <person name="Teh B.T."/>
            <person name="Wongkham C."/>
            <person name="Intapan P.M."/>
            <person name="Maleewong W."/>
            <person name="Yang X."/>
            <person name="Hu M."/>
            <person name="Wang Z."/>
            <person name="Hofmann A."/>
            <person name="Sternberg P.W."/>
            <person name="Tan P."/>
            <person name="Wang J."/>
            <person name="Gasser R.B."/>
        </authorList>
    </citation>
    <scope>NUCLEOTIDE SEQUENCE [LARGE SCALE GENOMIC DNA]</scope>
</reference>
<dbReference type="InterPro" id="IPR025660">
    <property type="entry name" value="Pept_his_AS"/>
</dbReference>
<dbReference type="Gene3D" id="3.90.70.10">
    <property type="entry name" value="Cysteine proteinases"/>
    <property type="match status" value="1"/>
</dbReference>
<organism evidence="5 6">
    <name type="scientific">Opisthorchis viverrini</name>
    <name type="common">Southeast Asian liver fluke</name>
    <dbReference type="NCBI Taxonomy" id="6198"/>
    <lineage>
        <taxon>Eukaryota</taxon>
        <taxon>Metazoa</taxon>
        <taxon>Spiralia</taxon>
        <taxon>Lophotrochozoa</taxon>
        <taxon>Platyhelminthes</taxon>
        <taxon>Trematoda</taxon>
        <taxon>Digenea</taxon>
        <taxon>Opisthorchiida</taxon>
        <taxon>Opisthorchiata</taxon>
        <taxon>Opisthorchiidae</taxon>
        <taxon>Opisthorchis</taxon>
    </lineage>
</organism>
<gene>
    <name evidence="5" type="ORF">T265_14333</name>
</gene>
<dbReference type="CDD" id="cd02620">
    <property type="entry name" value="Peptidase_C1A_CathepsinB"/>
    <property type="match status" value="1"/>
</dbReference>
<dbReference type="InterPro" id="IPR013128">
    <property type="entry name" value="Peptidase_C1A"/>
</dbReference>
<keyword evidence="6" id="KW-1185">Reference proteome</keyword>
<feature type="chain" id="PRO_5018708283" description="Peptidase C1A papain C-terminal domain-containing protein" evidence="3">
    <location>
        <begin position="23"/>
        <end position="277"/>
    </location>
</feature>
<evidence type="ECO:0000313" key="5">
    <source>
        <dbReference type="EMBL" id="KER24821.1"/>
    </source>
</evidence>
<dbReference type="KEGG" id="ovi:T265_14333"/>
<dbReference type="Pfam" id="PF00112">
    <property type="entry name" value="Peptidase_C1"/>
    <property type="match status" value="1"/>
</dbReference>
<dbReference type="InterPro" id="IPR038765">
    <property type="entry name" value="Papain-like_cys_pep_sf"/>
</dbReference>
<evidence type="ECO:0000256" key="3">
    <source>
        <dbReference type="SAM" id="SignalP"/>
    </source>
</evidence>
<dbReference type="InterPro" id="IPR025661">
    <property type="entry name" value="Pept_asp_AS"/>
</dbReference>
<dbReference type="RefSeq" id="XP_009171445.1">
    <property type="nucleotide sequence ID" value="XM_009173181.1"/>
</dbReference>
<evidence type="ECO:0000313" key="6">
    <source>
        <dbReference type="Proteomes" id="UP000054324"/>
    </source>
</evidence>
<dbReference type="GO" id="GO:0008234">
    <property type="term" value="F:cysteine-type peptidase activity"/>
    <property type="evidence" value="ECO:0007669"/>
    <property type="project" value="InterPro"/>
</dbReference>
<evidence type="ECO:0000259" key="4">
    <source>
        <dbReference type="SMART" id="SM00645"/>
    </source>
</evidence>
<name>A0A074ZBY8_OPIVI</name>
<accession>A0A074ZBY8</accession>
<keyword evidence="3" id="KW-0732">Signal</keyword>
<dbReference type="SMART" id="SM00645">
    <property type="entry name" value="Pept_C1"/>
    <property type="match status" value="1"/>
</dbReference>
<dbReference type="Proteomes" id="UP000054324">
    <property type="component" value="Unassembled WGS sequence"/>
</dbReference>
<feature type="signal peptide" evidence="3">
    <location>
        <begin position="1"/>
        <end position="22"/>
    </location>
</feature>
<comment type="similarity">
    <text evidence="1">Belongs to the peptidase C1 family.</text>
</comment>
<evidence type="ECO:0000256" key="1">
    <source>
        <dbReference type="ARBA" id="ARBA00008455"/>
    </source>
</evidence>
<evidence type="ECO:0000256" key="2">
    <source>
        <dbReference type="ARBA" id="ARBA00023157"/>
    </source>
</evidence>
<dbReference type="GeneID" id="20328499"/>
<feature type="domain" description="Peptidase C1A papain C-terminal" evidence="4">
    <location>
        <begin position="24"/>
        <end position="268"/>
    </location>
</feature>
<keyword evidence="2" id="KW-1015">Disulfide bond</keyword>
<dbReference type="CTD" id="20328499"/>
<sequence length="277" mass="30962">MLPSFVLYGLLFFVYSFQGTHCEQLESVGVREYVHPTAFGAVEAMSDRLCIHSNGAFNKSLSAVDLLSCCEDCGYGCDGGIPSRAWDFWKTDGIVTGGSKEEPGGCRSYPFSKCEHHGRGHYPPCPRDLYPTPGCVKHCDTPKIDYTMDKTRDVYLKLSTIYLSANASYNIHESETSIKKEIMLNGPVEAAFDVYEDFTQYQSGIYFHAWGELVGGHAIRILGWGEQNGVPYWLIANSWNEDWGEKGYLRLLRGYNECGIEEEATAGLPDLSTIPHF</sequence>
<proteinExistence type="inferred from homology"/>